<feature type="non-terminal residue" evidence="1">
    <location>
        <position position="1"/>
    </location>
</feature>
<accession>A0A0L6UTR4</accession>
<dbReference type="EMBL" id="LAVV01009077">
    <property type="protein sequence ID" value="KNZ51265.1"/>
    <property type="molecule type" value="Genomic_DNA"/>
</dbReference>
<reference evidence="1 2" key="1">
    <citation type="submission" date="2015-08" db="EMBL/GenBank/DDBJ databases">
        <title>Next Generation Sequencing and Analysis of the Genome of Puccinia sorghi L Schw, the Causal Agent of Maize Common Rust.</title>
        <authorList>
            <person name="Rochi L."/>
            <person name="Burguener G."/>
            <person name="Darino M."/>
            <person name="Turjanski A."/>
            <person name="Kreff E."/>
            <person name="Dieguez M.J."/>
            <person name="Sacco F."/>
        </authorList>
    </citation>
    <scope>NUCLEOTIDE SEQUENCE [LARGE SCALE GENOMIC DNA]</scope>
    <source>
        <strain evidence="1 2">RO10H11247</strain>
    </source>
</reference>
<organism evidence="1 2">
    <name type="scientific">Puccinia sorghi</name>
    <dbReference type="NCBI Taxonomy" id="27349"/>
    <lineage>
        <taxon>Eukaryota</taxon>
        <taxon>Fungi</taxon>
        <taxon>Dikarya</taxon>
        <taxon>Basidiomycota</taxon>
        <taxon>Pucciniomycotina</taxon>
        <taxon>Pucciniomycetes</taxon>
        <taxon>Pucciniales</taxon>
        <taxon>Pucciniaceae</taxon>
        <taxon>Puccinia</taxon>
    </lineage>
</organism>
<dbReference type="AlphaFoldDB" id="A0A0L6UTR4"/>
<dbReference type="Proteomes" id="UP000037035">
    <property type="component" value="Unassembled WGS sequence"/>
</dbReference>
<dbReference type="STRING" id="27349.A0A0L6UTR4"/>
<keyword evidence="2" id="KW-1185">Reference proteome</keyword>
<gene>
    <name evidence="1" type="ORF">VP01_4017g2</name>
</gene>
<comment type="caution">
    <text evidence="1">The sequence shown here is derived from an EMBL/GenBank/DDBJ whole genome shotgun (WGS) entry which is preliminary data.</text>
</comment>
<sequence length="287" mass="33161">IKCSFSACFGSGKAPAVGCPAKIHTKSMFMGVGLTDKDQQVGITTINEKLESMCPHYHAMNKLMGDQEFLNTLQEMVLEAVTWKATMIMYDEDGDKLGASVQKVERNLADETNKPNSPPQSVHWMNFFKMNHMKRMSNHSKRMINHLIRMINHLKRMINHLKGMINHLKRMINHMKRRFTKKLRKENKGHQTLRTSTLRAKAPQKKLQIHLNPMRSIHPREIQVSTLASRIGKAQVARDGLSFVMLKYECQFKNNDKGVELEEKNFNHTVALGENKWFHGIKLEEKK</sequence>
<name>A0A0L6UTR4_9BASI</name>
<evidence type="ECO:0000313" key="2">
    <source>
        <dbReference type="Proteomes" id="UP000037035"/>
    </source>
</evidence>
<dbReference type="VEuPathDB" id="FungiDB:VP01_4017g2"/>
<dbReference type="OrthoDB" id="2507176at2759"/>
<protein>
    <submittedName>
        <fullName evidence="1">Uncharacterized protein</fullName>
    </submittedName>
</protein>
<evidence type="ECO:0000313" key="1">
    <source>
        <dbReference type="EMBL" id="KNZ51265.1"/>
    </source>
</evidence>
<proteinExistence type="predicted"/>